<keyword evidence="3" id="KW-1185">Reference proteome</keyword>
<evidence type="ECO:0000313" key="3">
    <source>
        <dbReference type="Proteomes" id="UP001589858"/>
    </source>
</evidence>
<proteinExistence type="predicted"/>
<evidence type="ECO:0000313" key="2">
    <source>
        <dbReference type="EMBL" id="MFC0683232.1"/>
    </source>
</evidence>
<dbReference type="Proteomes" id="UP001589858">
    <property type="component" value="Unassembled WGS sequence"/>
</dbReference>
<reference evidence="2 3" key="1">
    <citation type="submission" date="2024-09" db="EMBL/GenBank/DDBJ databases">
        <authorList>
            <person name="Sun Q."/>
            <person name="Mori K."/>
        </authorList>
    </citation>
    <scope>NUCLEOTIDE SEQUENCE [LARGE SCALE GENOMIC DNA]</scope>
    <source>
        <strain evidence="2 3">CICC 11035S</strain>
    </source>
</reference>
<comment type="caution">
    <text evidence="2">The sequence shown here is derived from an EMBL/GenBank/DDBJ whole genome shotgun (WGS) entry which is preliminary data.</text>
</comment>
<sequence length="839" mass="92598">MALGTCLTDLHARGAISDARFEQLRPVYEDLVRQYEGRYGRAAAESMATEKALQWAEGEAMERKRQVLLQANKQGEWLADVRRQSGDGPLSRRVAEDKIVDMDNHRRAIRQQALGMMDGLLAKHRRNLAGRVRAPEELADTLAEVFGRDTGNLNARELADAWRQTSEWLRSRFNAAGGRIAKLDSWNLPQTHDMWAIRDGGFDAWRDFLLHGGPEGHGLLDRSRMVDRDTGELFTDAKLETVLRDTWEAIATDGWSRNNPGAVGKGAMANRRADPRFLHFDGPEAWTAYAQRFGGGGTPFDAMLSHVEGMSRDIAAMERMGPNPSATLLWQKDWLKKSTEQKLLPGKAGKRASDEASAGMDTMQKLFDEYTGANNRPVRRRLALGFSIFRAQQVAAKLGGATLAIGGDYGTMFHTSRFNKIPATKVMARYVSMLNPANAADRAQAARHVLMADQWAEGHAAMWRTTGEEIAHEGMRRLSSGVLRVSGLSAHTDIARQAFGMELVSHLTHMRERSFDNLDNGFRRMLQRYGIGETHWERLRGMQPESYKGTDWLYPETVANAGEQDLADNLMRMIVTEADYAVPVPDLRTRAAINSGMRKGTWIGEIVRSGFLFKGFPLTMLNMHGRRMLDEGGGGIGGLAAAAAWRFGMPLLAMTTVGGALSVQAKEVAKGRDPMPMNTLKFWGAALAQGGGLGIVGDFLYSMQDRFGGGIARSLAGPGAQTLDNTVGSLVRNTTAALDDDPETKTQWKKDAARLLLSETPGISLWYARLVLERSFGDMVTQWAYGDDVEAHYRRLDQSAEDRGTQYFAPPGGGLGDMRAPDWSNTLGQQSATAEPAPY</sequence>
<feature type="compositionally biased region" description="Polar residues" evidence="1">
    <location>
        <begin position="823"/>
        <end position="833"/>
    </location>
</feature>
<name>A0ABV6S3C5_9SPHN</name>
<dbReference type="EMBL" id="JBHLTM010000008">
    <property type="protein sequence ID" value="MFC0683232.1"/>
    <property type="molecule type" value="Genomic_DNA"/>
</dbReference>
<dbReference type="RefSeq" id="WP_267220569.1">
    <property type="nucleotide sequence ID" value="NZ_JAPCWC010000007.1"/>
</dbReference>
<accession>A0ABV6S3C5</accession>
<protein>
    <submittedName>
        <fullName evidence="2">Uncharacterized protein</fullName>
    </submittedName>
</protein>
<gene>
    <name evidence="2" type="ORF">ACFFF8_01355</name>
</gene>
<evidence type="ECO:0000256" key="1">
    <source>
        <dbReference type="SAM" id="MobiDB-lite"/>
    </source>
</evidence>
<feature type="region of interest" description="Disordered" evidence="1">
    <location>
        <begin position="802"/>
        <end position="839"/>
    </location>
</feature>
<organism evidence="2 3">
    <name type="scientific">Novosphingobium clariflavum</name>
    <dbReference type="NCBI Taxonomy" id="2029884"/>
    <lineage>
        <taxon>Bacteria</taxon>
        <taxon>Pseudomonadati</taxon>
        <taxon>Pseudomonadota</taxon>
        <taxon>Alphaproteobacteria</taxon>
        <taxon>Sphingomonadales</taxon>
        <taxon>Sphingomonadaceae</taxon>
        <taxon>Novosphingobium</taxon>
    </lineage>
</organism>